<dbReference type="Proteomes" id="UP000828390">
    <property type="component" value="Unassembled WGS sequence"/>
</dbReference>
<dbReference type="AlphaFoldDB" id="A0A9D4MPQ6"/>
<sequence>MDSRFATCLFRPVTVCCALQADALRPVELLYGLTRFARSEDEYIKAVLFRKLSFQSEHTISIMPPRKRRTKAPRATKDAQV</sequence>
<proteinExistence type="predicted"/>
<reference evidence="1" key="2">
    <citation type="submission" date="2020-11" db="EMBL/GenBank/DDBJ databases">
        <authorList>
            <person name="McCartney M.A."/>
            <person name="Auch B."/>
            <person name="Kono T."/>
            <person name="Mallez S."/>
            <person name="Becker A."/>
            <person name="Gohl D.M."/>
            <person name="Silverstein K.A.T."/>
            <person name="Koren S."/>
            <person name="Bechman K.B."/>
            <person name="Herman A."/>
            <person name="Abrahante J.E."/>
            <person name="Garbe J."/>
        </authorList>
    </citation>
    <scope>NUCLEOTIDE SEQUENCE</scope>
    <source>
        <strain evidence="1">Duluth1</strain>
        <tissue evidence="1">Whole animal</tissue>
    </source>
</reference>
<gene>
    <name evidence="1" type="ORF">DPMN_005483</name>
</gene>
<accession>A0A9D4MPQ6</accession>
<dbReference type="EMBL" id="JAIWYP010000001">
    <property type="protein sequence ID" value="KAH3881557.1"/>
    <property type="molecule type" value="Genomic_DNA"/>
</dbReference>
<protein>
    <submittedName>
        <fullName evidence="1">Uncharacterized protein</fullName>
    </submittedName>
</protein>
<evidence type="ECO:0000313" key="1">
    <source>
        <dbReference type="EMBL" id="KAH3881557.1"/>
    </source>
</evidence>
<organism evidence="1 2">
    <name type="scientific">Dreissena polymorpha</name>
    <name type="common">Zebra mussel</name>
    <name type="synonym">Mytilus polymorpha</name>
    <dbReference type="NCBI Taxonomy" id="45954"/>
    <lineage>
        <taxon>Eukaryota</taxon>
        <taxon>Metazoa</taxon>
        <taxon>Spiralia</taxon>
        <taxon>Lophotrochozoa</taxon>
        <taxon>Mollusca</taxon>
        <taxon>Bivalvia</taxon>
        <taxon>Autobranchia</taxon>
        <taxon>Heteroconchia</taxon>
        <taxon>Euheterodonta</taxon>
        <taxon>Imparidentia</taxon>
        <taxon>Neoheterodontei</taxon>
        <taxon>Myida</taxon>
        <taxon>Dreissenoidea</taxon>
        <taxon>Dreissenidae</taxon>
        <taxon>Dreissena</taxon>
    </lineage>
</organism>
<name>A0A9D4MPQ6_DREPO</name>
<evidence type="ECO:0000313" key="2">
    <source>
        <dbReference type="Proteomes" id="UP000828390"/>
    </source>
</evidence>
<reference evidence="1" key="1">
    <citation type="journal article" date="2019" name="bioRxiv">
        <title>The Genome of the Zebra Mussel, Dreissena polymorpha: A Resource for Invasive Species Research.</title>
        <authorList>
            <person name="McCartney M.A."/>
            <person name="Auch B."/>
            <person name="Kono T."/>
            <person name="Mallez S."/>
            <person name="Zhang Y."/>
            <person name="Obille A."/>
            <person name="Becker A."/>
            <person name="Abrahante J.E."/>
            <person name="Garbe J."/>
            <person name="Badalamenti J.P."/>
            <person name="Herman A."/>
            <person name="Mangelson H."/>
            <person name="Liachko I."/>
            <person name="Sullivan S."/>
            <person name="Sone E.D."/>
            <person name="Koren S."/>
            <person name="Silverstein K.A.T."/>
            <person name="Beckman K.B."/>
            <person name="Gohl D.M."/>
        </authorList>
    </citation>
    <scope>NUCLEOTIDE SEQUENCE</scope>
    <source>
        <strain evidence="1">Duluth1</strain>
        <tissue evidence="1">Whole animal</tissue>
    </source>
</reference>
<comment type="caution">
    <text evidence="1">The sequence shown here is derived from an EMBL/GenBank/DDBJ whole genome shotgun (WGS) entry which is preliminary data.</text>
</comment>
<keyword evidence="2" id="KW-1185">Reference proteome</keyword>